<evidence type="ECO:0000259" key="5">
    <source>
        <dbReference type="SMART" id="SM00446"/>
    </source>
</evidence>
<proteinExistence type="inferred from homology"/>
<comment type="similarity">
    <text evidence="3">Belongs to the ANP32 family.</text>
</comment>
<organism evidence="6 7">
    <name type="scientific">Babesia gibsoni</name>
    <dbReference type="NCBI Taxonomy" id="33632"/>
    <lineage>
        <taxon>Eukaryota</taxon>
        <taxon>Sar</taxon>
        <taxon>Alveolata</taxon>
        <taxon>Apicomplexa</taxon>
        <taxon>Aconoidasida</taxon>
        <taxon>Piroplasmida</taxon>
        <taxon>Babesiidae</taxon>
        <taxon>Babesia</taxon>
    </lineage>
</organism>
<dbReference type="InterPro" id="IPR032675">
    <property type="entry name" value="LRR_dom_sf"/>
</dbReference>
<gene>
    <name evidence="6" type="ORF">BgAZ_400360</name>
</gene>
<feature type="compositionally biased region" description="Acidic residues" evidence="4">
    <location>
        <begin position="197"/>
        <end position="235"/>
    </location>
</feature>
<dbReference type="InterPro" id="IPR003603">
    <property type="entry name" value="U2A'_phosphoprotein32A_C"/>
</dbReference>
<dbReference type="SMART" id="SM00446">
    <property type="entry name" value="LRRcap"/>
    <property type="match status" value="1"/>
</dbReference>
<reference evidence="6" key="1">
    <citation type="submission" date="2023-08" db="EMBL/GenBank/DDBJ databases">
        <title>Draft sequence of the Babesia gibsoni genome.</title>
        <authorList>
            <person name="Yamagishi J.Y."/>
            <person name="Xuan X.X."/>
        </authorList>
    </citation>
    <scope>NUCLEOTIDE SEQUENCE</scope>
    <source>
        <strain evidence="6">Azabu</strain>
    </source>
</reference>
<dbReference type="InterPro" id="IPR001611">
    <property type="entry name" value="Leu-rich_rpt"/>
</dbReference>
<keyword evidence="1" id="KW-0433">Leucine-rich repeat</keyword>
<evidence type="ECO:0000256" key="3">
    <source>
        <dbReference type="ARBA" id="ARBA00025777"/>
    </source>
</evidence>
<protein>
    <recommendedName>
        <fullName evidence="5">U2A'/phosphoprotein 32 family A C-terminal domain-containing protein</fullName>
    </recommendedName>
</protein>
<evidence type="ECO:0000313" key="6">
    <source>
        <dbReference type="EMBL" id="KAK1442006.1"/>
    </source>
</evidence>
<dbReference type="PANTHER" id="PTHR11375">
    <property type="entry name" value="ACIDIC LEUCINE-RICH NUCLEAR PHOSPHOPROTEIN 32"/>
    <property type="match status" value="1"/>
</dbReference>
<keyword evidence="2" id="KW-0677">Repeat</keyword>
<dbReference type="EMBL" id="JAVEPI010000004">
    <property type="protein sequence ID" value="KAK1442006.1"/>
    <property type="molecule type" value="Genomic_DNA"/>
</dbReference>
<evidence type="ECO:0000256" key="2">
    <source>
        <dbReference type="ARBA" id="ARBA00022737"/>
    </source>
</evidence>
<keyword evidence="7" id="KW-1185">Reference proteome</keyword>
<dbReference type="GO" id="GO:0005634">
    <property type="term" value="C:nucleus"/>
    <property type="evidence" value="ECO:0007669"/>
    <property type="project" value="TreeGrafter"/>
</dbReference>
<dbReference type="PROSITE" id="PS51450">
    <property type="entry name" value="LRR"/>
    <property type="match status" value="1"/>
</dbReference>
<dbReference type="Proteomes" id="UP001230268">
    <property type="component" value="Unassembled WGS sequence"/>
</dbReference>
<evidence type="ECO:0000256" key="4">
    <source>
        <dbReference type="SAM" id="MobiDB-lite"/>
    </source>
</evidence>
<dbReference type="SUPFAM" id="SSF52058">
    <property type="entry name" value="L domain-like"/>
    <property type="match status" value="1"/>
</dbReference>
<sequence>MDAAIQKYLREIREQHKLEEGDESAYSYLRELIVDGTPLKTLSSAEANLLSKLKHLAKLSMNGTGLTSLVNFPEIPSLKVLELTDNHLSDSVIFSIIPKLFPNICMLHLGGNHLKSLDDVKFLSQMKNLVILGLAMNPLASADNYREAVFAAIPSLQSLDQVDHTGVEHLEDSDAEYYEDDDVEEDDVLKRFYEADYNSDDDLNDDEFIPDDGQDEDEDFFEEDDDDEEDGDNEGDGTATSILKRPHAPSDDEQPFSKKQA</sequence>
<dbReference type="InterPro" id="IPR045081">
    <property type="entry name" value="AN32"/>
</dbReference>
<dbReference type="AlphaFoldDB" id="A0AAD8PDD6"/>
<accession>A0AAD8PDD6</accession>
<name>A0AAD8PDD6_BABGI</name>
<evidence type="ECO:0000256" key="1">
    <source>
        <dbReference type="ARBA" id="ARBA00022614"/>
    </source>
</evidence>
<comment type="caution">
    <text evidence="6">The sequence shown here is derived from an EMBL/GenBank/DDBJ whole genome shotgun (WGS) entry which is preliminary data.</text>
</comment>
<evidence type="ECO:0000313" key="7">
    <source>
        <dbReference type="Proteomes" id="UP001230268"/>
    </source>
</evidence>
<dbReference type="PANTHER" id="PTHR11375:SF0">
    <property type="entry name" value="ACIDIC LEUCINE-RICH NUCLEAR PHOSPHOPROTEIN 32 FAMILY MEMBER A"/>
    <property type="match status" value="1"/>
</dbReference>
<dbReference type="Gene3D" id="3.80.10.10">
    <property type="entry name" value="Ribonuclease Inhibitor"/>
    <property type="match status" value="1"/>
</dbReference>
<dbReference type="Pfam" id="PF14580">
    <property type="entry name" value="LRR_9"/>
    <property type="match status" value="1"/>
</dbReference>
<feature type="domain" description="U2A'/phosphoprotein 32 family A C-terminal" evidence="5">
    <location>
        <begin position="142"/>
        <end position="160"/>
    </location>
</feature>
<dbReference type="GO" id="GO:0042393">
    <property type="term" value="F:histone binding"/>
    <property type="evidence" value="ECO:0007669"/>
    <property type="project" value="TreeGrafter"/>
</dbReference>
<feature type="region of interest" description="Disordered" evidence="4">
    <location>
        <begin position="195"/>
        <end position="261"/>
    </location>
</feature>